<evidence type="ECO:0000313" key="3">
    <source>
        <dbReference type="WBParaSite" id="ASIM_0001704301-mRNA-1"/>
    </source>
</evidence>
<accession>A0A0M3K7V2</accession>
<organism evidence="3">
    <name type="scientific">Anisakis simplex</name>
    <name type="common">Herring worm</name>
    <dbReference type="NCBI Taxonomy" id="6269"/>
    <lineage>
        <taxon>Eukaryota</taxon>
        <taxon>Metazoa</taxon>
        <taxon>Ecdysozoa</taxon>
        <taxon>Nematoda</taxon>
        <taxon>Chromadorea</taxon>
        <taxon>Rhabditida</taxon>
        <taxon>Spirurina</taxon>
        <taxon>Ascaridomorpha</taxon>
        <taxon>Ascaridoidea</taxon>
        <taxon>Anisakidae</taxon>
        <taxon>Anisakis</taxon>
        <taxon>Anisakis simplex complex</taxon>
    </lineage>
</organism>
<evidence type="ECO:0000313" key="2">
    <source>
        <dbReference type="Proteomes" id="UP000267096"/>
    </source>
</evidence>
<gene>
    <name evidence="1" type="ORF">ASIM_LOCUS16450</name>
</gene>
<dbReference type="EMBL" id="UYRR01033104">
    <property type="protein sequence ID" value="VDK57817.1"/>
    <property type="molecule type" value="Genomic_DNA"/>
</dbReference>
<dbReference type="OrthoDB" id="10541324at2759"/>
<dbReference type="WBParaSite" id="ASIM_0001704301-mRNA-1">
    <property type="protein sequence ID" value="ASIM_0001704301-mRNA-1"/>
    <property type="gene ID" value="ASIM_0001704301"/>
</dbReference>
<dbReference type="AlphaFoldDB" id="A0A0M3K7V2"/>
<sequence length="260" mass="30009">MVGSGSSRFIVSLQHALIGSLDPIETNQERIITTTTTLTVFFFLIAICAPTKNISEEECSLKYLDVKVDSKYVIYGVTNSGRLFNFSSDDTIETNSTPDSLLRMYLAQSPYQNYVDGRIVRNYQYEIIYTEISHALYRVIRKRRREETEVDPEGVPYTSEYFLKGDARTALPATQLKRLFSVPDTKLNRYYVKHTDKLGLHGGFLLWSSLRLIKLKGLKLHNIEMRYRIVEMNRAYRHVDESRLWNDLTSIEVIAPGESN</sequence>
<proteinExistence type="predicted"/>
<keyword evidence="2" id="KW-1185">Reference proteome</keyword>
<reference evidence="1 2" key="2">
    <citation type="submission" date="2018-11" db="EMBL/GenBank/DDBJ databases">
        <authorList>
            <consortium name="Pathogen Informatics"/>
        </authorList>
    </citation>
    <scope>NUCLEOTIDE SEQUENCE [LARGE SCALE GENOMIC DNA]</scope>
</reference>
<evidence type="ECO:0000313" key="1">
    <source>
        <dbReference type="EMBL" id="VDK57817.1"/>
    </source>
</evidence>
<name>A0A0M3K7V2_ANISI</name>
<protein>
    <submittedName>
        <fullName evidence="3">Effector protein</fullName>
    </submittedName>
</protein>
<reference evidence="3" key="1">
    <citation type="submission" date="2017-02" db="UniProtKB">
        <authorList>
            <consortium name="WormBaseParasite"/>
        </authorList>
    </citation>
    <scope>IDENTIFICATION</scope>
</reference>
<dbReference type="Proteomes" id="UP000267096">
    <property type="component" value="Unassembled WGS sequence"/>
</dbReference>